<reference evidence="1" key="1">
    <citation type="submission" date="2018-12" db="EMBL/GenBank/DDBJ databases">
        <title>Novel natural products biosynthetic potential of the class Ktedonobacteria.</title>
        <authorList>
            <person name="Zheng Y."/>
            <person name="Saitou A."/>
            <person name="Wang C.M."/>
            <person name="Toyoda A."/>
            <person name="Minakuchi Y."/>
            <person name="Sekiguchi Y."/>
            <person name="Ueda K."/>
            <person name="Takano H."/>
            <person name="Sakai Y."/>
            <person name="Yokota A."/>
            <person name="Yabe S."/>
        </authorList>
    </citation>
    <scope>NUCLEOTIDE SEQUENCE</scope>
    <source>
        <strain evidence="1">COM3</strain>
    </source>
</reference>
<protein>
    <submittedName>
        <fullName evidence="1">Uncharacterized protein</fullName>
    </submittedName>
</protein>
<organism evidence="1">
    <name type="scientific">Thermosporothrix sp. COM3</name>
    <dbReference type="NCBI Taxonomy" id="2490863"/>
    <lineage>
        <taxon>Bacteria</taxon>
        <taxon>Bacillati</taxon>
        <taxon>Chloroflexota</taxon>
        <taxon>Ktedonobacteria</taxon>
        <taxon>Ktedonobacterales</taxon>
        <taxon>Thermosporotrichaceae</taxon>
        <taxon>Thermosporothrix</taxon>
    </lineage>
</organism>
<gene>
    <name evidence="1" type="ORF">KTC_18330</name>
</gene>
<accession>A0A455SJI6</accession>
<dbReference type="AlphaFoldDB" id="A0A455SJI6"/>
<name>A0A455SJI6_9CHLR</name>
<sequence>MCLAWGSAVDQALSRAPVIGAVHSIVTDGWFMEHVSDPEPFLESLDLRIRRLASLVFQGQ</sequence>
<evidence type="ECO:0000313" key="1">
    <source>
        <dbReference type="EMBL" id="BBH87082.1"/>
    </source>
</evidence>
<dbReference type="EMBL" id="AP019376">
    <property type="protein sequence ID" value="BBH87082.1"/>
    <property type="molecule type" value="Genomic_DNA"/>
</dbReference>
<proteinExistence type="predicted"/>